<accession>A0A0E9Y126</accession>
<reference evidence="1" key="2">
    <citation type="journal article" date="2015" name="Fish Shellfish Immunol.">
        <title>Early steps in the European eel (Anguilla anguilla)-Vibrio vulnificus interaction in the gills: Role of the RtxA13 toxin.</title>
        <authorList>
            <person name="Callol A."/>
            <person name="Pajuelo D."/>
            <person name="Ebbesson L."/>
            <person name="Teles M."/>
            <person name="MacKenzie S."/>
            <person name="Amaro C."/>
        </authorList>
    </citation>
    <scope>NUCLEOTIDE SEQUENCE</scope>
</reference>
<proteinExistence type="predicted"/>
<protein>
    <submittedName>
        <fullName evidence="1">Uncharacterized protein</fullName>
    </submittedName>
</protein>
<sequence length="11" mass="1413">MRQFEIFDTLI</sequence>
<evidence type="ECO:0000313" key="1">
    <source>
        <dbReference type="EMBL" id="JAI07786.1"/>
    </source>
</evidence>
<dbReference type="EMBL" id="GBXM01000792">
    <property type="protein sequence ID" value="JAI07786.1"/>
    <property type="molecule type" value="Transcribed_RNA"/>
</dbReference>
<organism evidence="1">
    <name type="scientific">Anguilla anguilla</name>
    <name type="common">European freshwater eel</name>
    <name type="synonym">Muraena anguilla</name>
    <dbReference type="NCBI Taxonomy" id="7936"/>
    <lineage>
        <taxon>Eukaryota</taxon>
        <taxon>Metazoa</taxon>
        <taxon>Chordata</taxon>
        <taxon>Craniata</taxon>
        <taxon>Vertebrata</taxon>
        <taxon>Euteleostomi</taxon>
        <taxon>Actinopterygii</taxon>
        <taxon>Neopterygii</taxon>
        <taxon>Teleostei</taxon>
        <taxon>Anguilliformes</taxon>
        <taxon>Anguillidae</taxon>
        <taxon>Anguilla</taxon>
    </lineage>
</organism>
<reference evidence="1" key="1">
    <citation type="submission" date="2014-11" db="EMBL/GenBank/DDBJ databases">
        <authorList>
            <person name="Amaro Gonzalez C."/>
        </authorList>
    </citation>
    <scope>NUCLEOTIDE SEQUENCE</scope>
</reference>
<name>A0A0E9Y126_ANGAN</name>